<dbReference type="Proteomes" id="UP000230233">
    <property type="component" value="Chromosome X"/>
</dbReference>
<gene>
    <name evidence="2" type="primary">Cnig_chr_X.g25103</name>
    <name evidence="2" type="ORF">B9Z55_025103</name>
</gene>
<feature type="compositionally biased region" description="Pro residues" evidence="1">
    <location>
        <begin position="20"/>
        <end position="41"/>
    </location>
</feature>
<evidence type="ECO:0000313" key="2">
    <source>
        <dbReference type="EMBL" id="PIC19622.1"/>
    </source>
</evidence>
<sequence length="106" mass="11899">MQSVSSPPTLEIQPKLEPLSPIPSPPPAEQMPSPPPPPPPQVSKVPMVMVKPEFSLVPVRSGVPIYHLVHEGPAQPGWELNGEWTTFKINEPIYYKDDYFMLKHNH</sequence>
<keyword evidence="3" id="KW-1185">Reference proteome</keyword>
<name>A0A2G5SXB5_9PELO</name>
<evidence type="ECO:0000313" key="3">
    <source>
        <dbReference type="Proteomes" id="UP000230233"/>
    </source>
</evidence>
<organism evidence="2 3">
    <name type="scientific">Caenorhabditis nigoni</name>
    <dbReference type="NCBI Taxonomy" id="1611254"/>
    <lineage>
        <taxon>Eukaryota</taxon>
        <taxon>Metazoa</taxon>
        <taxon>Ecdysozoa</taxon>
        <taxon>Nematoda</taxon>
        <taxon>Chromadorea</taxon>
        <taxon>Rhabditida</taxon>
        <taxon>Rhabditina</taxon>
        <taxon>Rhabditomorpha</taxon>
        <taxon>Rhabditoidea</taxon>
        <taxon>Rhabditidae</taxon>
        <taxon>Peloderinae</taxon>
        <taxon>Caenorhabditis</taxon>
    </lineage>
</organism>
<protein>
    <submittedName>
        <fullName evidence="2">Uncharacterized protein</fullName>
    </submittedName>
</protein>
<accession>A0A2G5SXB5</accession>
<proteinExistence type="predicted"/>
<dbReference type="EMBL" id="PDUG01000006">
    <property type="protein sequence ID" value="PIC19622.1"/>
    <property type="molecule type" value="Genomic_DNA"/>
</dbReference>
<evidence type="ECO:0000256" key="1">
    <source>
        <dbReference type="SAM" id="MobiDB-lite"/>
    </source>
</evidence>
<reference evidence="3" key="1">
    <citation type="submission" date="2017-10" db="EMBL/GenBank/DDBJ databases">
        <title>Rapid genome shrinkage in a self-fertile nematode reveals novel sperm competition proteins.</title>
        <authorList>
            <person name="Yin D."/>
            <person name="Schwarz E.M."/>
            <person name="Thomas C.G."/>
            <person name="Felde R.L."/>
            <person name="Korf I.F."/>
            <person name="Cutter A.D."/>
            <person name="Schartner C.M."/>
            <person name="Ralston E.J."/>
            <person name="Meyer B.J."/>
            <person name="Haag E.S."/>
        </authorList>
    </citation>
    <scope>NUCLEOTIDE SEQUENCE [LARGE SCALE GENOMIC DNA]</scope>
    <source>
        <strain evidence="3">JU1422</strain>
    </source>
</reference>
<comment type="caution">
    <text evidence="2">The sequence shown here is derived from an EMBL/GenBank/DDBJ whole genome shotgun (WGS) entry which is preliminary data.</text>
</comment>
<dbReference type="AlphaFoldDB" id="A0A2G5SXB5"/>
<dbReference type="OrthoDB" id="10368123at2759"/>
<feature type="region of interest" description="Disordered" evidence="1">
    <location>
        <begin position="1"/>
        <end position="44"/>
    </location>
</feature>